<protein>
    <recommendedName>
        <fullName evidence="4">Cystic fibrosis transmembrane conductance regulator</fullName>
    </recommendedName>
</protein>
<keyword evidence="3" id="KW-1185">Reference proteome</keyword>
<evidence type="ECO:0000313" key="2">
    <source>
        <dbReference type="EMBL" id="KAL1552727.1"/>
    </source>
</evidence>
<organism evidence="2 3">
    <name type="scientific">Salvia divinorum</name>
    <name type="common">Maria pastora</name>
    <name type="synonym">Diviner's sage</name>
    <dbReference type="NCBI Taxonomy" id="28513"/>
    <lineage>
        <taxon>Eukaryota</taxon>
        <taxon>Viridiplantae</taxon>
        <taxon>Streptophyta</taxon>
        <taxon>Embryophyta</taxon>
        <taxon>Tracheophyta</taxon>
        <taxon>Spermatophyta</taxon>
        <taxon>Magnoliopsida</taxon>
        <taxon>eudicotyledons</taxon>
        <taxon>Gunneridae</taxon>
        <taxon>Pentapetalae</taxon>
        <taxon>asterids</taxon>
        <taxon>lamiids</taxon>
        <taxon>Lamiales</taxon>
        <taxon>Lamiaceae</taxon>
        <taxon>Nepetoideae</taxon>
        <taxon>Mentheae</taxon>
        <taxon>Salviinae</taxon>
        <taxon>Salvia</taxon>
        <taxon>Salvia subgen. Calosphace</taxon>
    </lineage>
</organism>
<gene>
    <name evidence="2" type="ORF">AAHA92_13491</name>
</gene>
<dbReference type="Proteomes" id="UP001567538">
    <property type="component" value="Unassembled WGS sequence"/>
</dbReference>
<feature type="region of interest" description="Disordered" evidence="1">
    <location>
        <begin position="95"/>
        <end position="128"/>
    </location>
</feature>
<comment type="caution">
    <text evidence="2">The sequence shown here is derived from an EMBL/GenBank/DDBJ whole genome shotgun (WGS) entry which is preliminary data.</text>
</comment>
<sequence>MVGIFSRFTSRNGHRRAQSAIGAREVLPSASEAATGAIATAASISSVTHGIEIATEFKPIDRPSEPFDNDQPVQCPLPEPSILNDGRIWKERVSSVVQRRSDTPAMQKRTSTGSDTLSRKPPLVPSVSAPEHNMLKLLDECNASGI</sequence>
<evidence type="ECO:0000313" key="3">
    <source>
        <dbReference type="Proteomes" id="UP001567538"/>
    </source>
</evidence>
<evidence type="ECO:0000256" key="1">
    <source>
        <dbReference type="SAM" id="MobiDB-lite"/>
    </source>
</evidence>
<reference evidence="2 3" key="1">
    <citation type="submission" date="2024-06" db="EMBL/GenBank/DDBJ databases">
        <title>A chromosome level genome sequence of Diviner's sage (Salvia divinorum).</title>
        <authorList>
            <person name="Ford S.A."/>
            <person name="Ro D.-K."/>
            <person name="Ness R.W."/>
            <person name="Phillips M.A."/>
        </authorList>
    </citation>
    <scope>NUCLEOTIDE SEQUENCE [LARGE SCALE GENOMIC DNA]</scope>
    <source>
        <strain evidence="2">SAF-2024a</strain>
        <tissue evidence="2">Leaf</tissue>
    </source>
</reference>
<dbReference type="PANTHER" id="PTHR34196">
    <property type="entry name" value="OS02G0697700 PROTEIN"/>
    <property type="match status" value="1"/>
</dbReference>
<evidence type="ECO:0008006" key="4">
    <source>
        <dbReference type="Google" id="ProtNLM"/>
    </source>
</evidence>
<dbReference type="EMBL" id="JBEAFC010000006">
    <property type="protein sequence ID" value="KAL1552727.1"/>
    <property type="molecule type" value="Genomic_DNA"/>
</dbReference>
<name>A0ABD1H8H7_SALDI</name>
<dbReference type="PANTHER" id="PTHR34196:SF2">
    <property type="entry name" value="OS02G0697700 PROTEIN"/>
    <property type="match status" value="1"/>
</dbReference>
<accession>A0ABD1H8H7</accession>
<dbReference type="AlphaFoldDB" id="A0ABD1H8H7"/>
<proteinExistence type="predicted"/>